<evidence type="ECO:0000256" key="3">
    <source>
        <dbReference type="ARBA" id="ARBA00009025"/>
    </source>
</evidence>
<keyword evidence="6 17" id="KW-0813">Transport</keyword>
<proteinExistence type="inferred from homology"/>
<evidence type="ECO:0000256" key="9">
    <source>
        <dbReference type="ARBA" id="ARBA00022967"/>
    </source>
</evidence>
<evidence type="ECO:0000256" key="11">
    <source>
        <dbReference type="ARBA" id="ARBA00022989"/>
    </source>
</evidence>
<dbReference type="PANTHER" id="PTHR43507">
    <property type="entry name" value="NADH-UBIQUINONE OXIDOREDUCTASE CHAIN 4"/>
    <property type="match status" value="1"/>
</dbReference>
<keyword evidence="9" id="KW-1278">Translocase</keyword>
<keyword evidence="13 17" id="KW-0830">Ubiquinone</keyword>
<evidence type="ECO:0000256" key="10">
    <source>
        <dbReference type="ARBA" id="ARBA00022982"/>
    </source>
</evidence>
<evidence type="ECO:0000256" key="2">
    <source>
        <dbReference type="ARBA" id="ARBA00004225"/>
    </source>
</evidence>
<dbReference type="Pfam" id="PF01059">
    <property type="entry name" value="Oxidored_q5_N"/>
    <property type="match status" value="1"/>
</dbReference>
<feature type="transmembrane region" description="Helical" evidence="17">
    <location>
        <begin position="112"/>
        <end position="133"/>
    </location>
</feature>
<comment type="similarity">
    <text evidence="3 17">Belongs to the complex I subunit 4 family.</text>
</comment>
<evidence type="ECO:0000256" key="5">
    <source>
        <dbReference type="ARBA" id="ARBA00021006"/>
    </source>
</evidence>
<dbReference type="GO" id="GO:0008137">
    <property type="term" value="F:NADH dehydrogenase (ubiquinone) activity"/>
    <property type="evidence" value="ECO:0007669"/>
    <property type="project" value="UniProtKB-UniRule"/>
</dbReference>
<keyword evidence="11 17" id="KW-1133">Transmembrane helix</keyword>
<comment type="catalytic activity">
    <reaction evidence="16 17">
        <text>a ubiquinone + NADH + 5 H(+)(in) = a ubiquinol + NAD(+) + 4 H(+)(out)</text>
        <dbReference type="Rhea" id="RHEA:29091"/>
        <dbReference type="Rhea" id="RHEA-COMP:9565"/>
        <dbReference type="Rhea" id="RHEA-COMP:9566"/>
        <dbReference type="ChEBI" id="CHEBI:15378"/>
        <dbReference type="ChEBI" id="CHEBI:16389"/>
        <dbReference type="ChEBI" id="CHEBI:17976"/>
        <dbReference type="ChEBI" id="CHEBI:57540"/>
        <dbReference type="ChEBI" id="CHEBI:57945"/>
        <dbReference type="EC" id="7.1.1.2"/>
    </reaction>
</comment>
<keyword evidence="8 17" id="KW-0812">Transmembrane</keyword>
<keyword evidence="14 17" id="KW-0496">Mitochondrion</keyword>
<feature type="transmembrane region" description="Helical" evidence="17">
    <location>
        <begin position="140"/>
        <end position="164"/>
    </location>
</feature>
<keyword evidence="7 17" id="KW-0679">Respiratory chain</keyword>
<keyword evidence="10 17" id="KW-0249">Electron transport</keyword>
<dbReference type="InterPro" id="IPR001750">
    <property type="entry name" value="ND/Mrp_TM"/>
</dbReference>
<evidence type="ECO:0000313" key="20">
    <source>
        <dbReference type="EMBL" id="AUR43955.2"/>
    </source>
</evidence>
<dbReference type="AlphaFoldDB" id="A0A2I7MLA5"/>
<reference evidence="20" key="1">
    <citation type="journal article" date="2017" name="J. ISSAAS">
        <title>Complete mitochondrial genome of Glomeridesmus spelaeus (Diplopoda), a troglobitic species from Carajas iron-ore caves (Para, Brazil).</title>
        <authorList>
            <person name="Nunes G.L."/>
            <person name="Oliveira R.R.M."/>
            <person name="Pires E.S."/>
            <person name="Vasconcelos S."/>
            <person name="Pietrobon T."/>
            <person name="Prous X."/>
            <person name="Oliveira G."/>
        </authorList>
    </citation>
    <scope>NUCLEOTIDE SEQUENCE</scope>
</reference>
<name>A0A2I7MLA5_9MYRI</name>
<evidence type="ECO:0000256" key="13">
    <source>
        <dbReference type="ARBA" id="ARBA00023075"/>
    </source>
</evidence>
<dbReference type="GO" id="GO:0031966">
    <property type="term" value="C:mitochondrial membrane"/>
    <property type="evidence" value="ECO:0007669"/>
    <property type="project" value="UniProtKB-SubCell"/>
</dbReference>
<feature type="transmembrane region" description="Helical" evidence="17">
    <location>
        <begin position="301"/>
        <end position="321"/>
    </location>
</feature>
<keyword evidence="12 17" id="KW-0520">NAD</keyword>
<feature type="domain" description="NADH:quinone oxidoreductase/Mrp antiporter transmembrane" evidence="18">
    <location>
        <begin position="109"/>
        <end position="393"/>
    </location>
</feature>
<evidence type="ECO:0000256" key="12">
    <source>
        <dbReference type="ARBA" id="ARBA00023027"/>
    </source>
</evidence>
<evidence type="ECO:0000256" key="1">
    <source>
        <dbReference type="ARBA" id="ARBA00003257"/>
    </source>
</evidence>
<gene>
    <name evidence="20" type="primary">nad4</name>
</gene>
<evidence type="ECO:0000259" key="18">
    <source>
        <dbReference type="Pfam" id="PF00361"/>
    </source>
</evidence>
<dbReference type="Pfam" id="PF00361">
    <property type="entry name" value="Proton_antipo_M"/>
    <property type="match status" value="1"/>
</dbReference>
<comment type="function">
    <text evidence="17">Core subunit of the mitochondrial membrane respiratory chain NADH dehydrogenase (Complex I) which catalyzes electron transfer from NADH through the respiratory chain, using ubiquinone as an electron acceptor. Essential for the catalytic activity and assembly of complex I.</text>
</comment>
<dbReference type="GO" id="GO:0015990">
    <property type="term" value="P:electron transport coupled proton transport"/>
    <property type="evidence" value="ECO:0007669"/>
    <property type="project" value="TreeGrafter"/>
</dbReference>
<evidence type="ECO:0000256" key="4">
    <source>
        <dbReference type="ARBA" id="ARBA00012944"/>
    </source>
</evidence>
<dbReference type="EC" id="7.1.1.2" evidence="4 17"/>
<comment type="subcellular location">
    <subcellularLocation>
        <location evidence="2 17">Mitochondrion membrane</location>
        <topology evidence="2 17">Multi-pass membrane protein</topology>
    </subcellularLocation>
</comment>
<protein>
    <recommendedName>
        <fullName evidence="5 17">NADH-ubiquinone oxidoreductase chain 4</fullName>
        <ecNumber evidence="4 17">7.1.1.2</ecNumber>
    </recommendedName>
</protein>
<feature type="transmembrane region" description="Helical" evidence="17">
    <location>
        <begin position="53"/>
        <end position="76"/>
    </location>
</feature>
<feature type="transmembrane region" description="Helical" evidence="17">
    <location>
        <begin position="276"/>
        <end position="295"/>
    </location>
</feature>
<feature type="transmembrane region" description="Helical" evidence="17">
    <location>
        <begin position="251"/>
        <end position="269"/>
    </location>
</feature>
<evidence type="ECO:0000256" key="14">
    <source>
        <dbReference type="ARBA" id="ARBA00023128"/>
    </source>
</evidence>
<accession>A0A2I7MLA5</accession>
<sequence length="439" mass="50097">MLMVFFMIGSLMISCFFNISWAYLYFMISVFIILLVFYLYSEIMLFGSLLFEIFGLDLLSSMLIMLSFFIMLLMMLASVNVCETKNEFSFLMSVLCLGLFLLLSFMFLDLMMFFICFESSLIPIFILVVGYGYQPERIQAGIYLIFYTMFGSFPLLLSLFSMYWKFFSWMMMYSFLMNNMMSNLLMILGSFLAFLVKLPMYMIHLWLPKAHVEAPVAGSMILAGVLLKLGGYGIMRLMIYFNEVLLMISKYFFSISLIGSLIVGMICLKQGDLKSLVAYSSVSHMGLVICGLFSFCYVGWVGVIFMMVGHGLCSSGLFCLVNINYERLMSRSIFLGSGMMLILPSLTMWWFLFSVINMSAPPSLNLLGEIFILFGMVSWNMVSLIGFMFISFLSCGYSLYMYSLSQHGGGSGAYVNMLDVSVSEYSLMFFHLVPLCTFF</sequence>
<dbReference type="GO" id="GO:0048039">
    <property type="term" value="F:ubiquinone binding"/>
    <property type="evidence" value="ECO:0007669"/>
    <property type="project" value="TreeGrafter"/>
</dbReference>
<evidence type="ECO:0000256" key="15">
    <source>
        <dbReference type="ARBA" id="ARBA00023136"/>
    </source>
</evidence>
<organism evidence="20">
    <name type="scientific">Glomeridesmus spelaeus</name>
    <dbReference type="NCBI Taxonomy" id="2071608"/>
    <lineage>
        <taxon>Eukaryota</taxon>
        <taxon>Metazoa</taxon>
        <taxon>Ecdysozoa</taxon>
        <taxon>Arthropoda</taxon>
        <taxon>Myriapoda</taxon>
        <taxon>Diplopoda</taxon>
        <taxon>Pentazonia</taxon>
        <taxon>Glomeridesmida</taxon>
        <taxon>Glomeridesmidae</taxon>
        <taxon>Glomeridesmus</taxon>
    </lineage>
</organism>
<geneLocation type="mitochondrion" evidence="20"/>
<feature type="transmembrane region" description="Helical" evidence="17">
    <location>
        <begin position="184"/>
        <end position="207"/>
    </location>
</feature>
<comment type="function">
    <text evidence="1">Core subunit of the mitochondrial membrane respiratory chain NADH dehydrogenase (Complex I) that is believed to belong to the minimal assembly required for catalysis. Complex I functions in the transfer of electrons from NADH to the respiratory chain. The immediate electron acceptor for the enzyme is believed to be ubiquinone.</text>
</comment>
<feature type="transmembrane region" description="Helical" evidence="17">
    <location>
        <begin position="219"/>
        <end position="239"/>
    </location>
</feature>
<evidence type="ECO:0000259" key="19">
    <source>
        <dbReference type="Pfam" id="PF01059"/>
    </source>
</evidence>
<evidence type="ECO:0000256" key="16">
    <source>
        <dbReference type="ARBA" id="ARBA00049551"/>
    </source>
</evidence>
<dbReference type="PANTHER" id="PTHR43507:SF20">
    <property type="entry name" value="NADH-UBIQUINONE OXIDOREDUCTASE CHAIN 4"/>
    <property type="match status" value="1"/>
</dbReference>
<feature type="transmembrane region" description="Helical" evidence="17">
    <location>
        <begin position="372"/>
        <end position="400"/>
    </location>
</feature>
<keyword evidence="15 17" id="KW-0472">Membrane</keyword>
<evidence type="ECO:0000256" key="7">
    <source>
        <dbReference type="ARBA" id="ARBA00022660"/>
    </source>
</evidence>
<dbReference type="PRINTS" id="PR01437">
    <property type="entry name" value="NUOXDRDTASE4"/>
</dbReference>
<dbReference type="InterPro" id="IPR003918">
    <property type="entry name" value="NADH_UbQ_OxRdtase"/>
</dbReference>
<feature type="domain" description="NADH:ubiquinone oxidoreductase chain 4 N-terminal" evidence="19">
    <location>
        <begin position="1"/>
        <end position="103"/>
    </location>
</feature>
<evidence type="ECO:0000256" key="6">
    <source>
        <dbReference type="ARBA" id="ARBA00022448"/>
    </source>
</evidence>
<dbReference type="EMBL" id="MG372113">
    <property type="protein sequence ID" value="AUR43955.2"/>
    <property type="molecule type" value="Genomic_DNA"/>
</dbReference>
<feature type="transmembrane region" description="Helical" evidence="17">
    <location>
        <begin position="88"/>
        <end position="106"/>
    </location>
</feature>
<evidence type="ECO:0000256" key="17">
    <source>
        <dbReference type="RuleBase" id="RU003297"/>
    </source>
</evidence>
<evidence type="ECO:0000256" key="8">
    <source>
        <dbReference type="ARBA" id="ARBA00022692"/>
    </source>
</evidence>
<dbReference type="InterPro" id="IPR000260">
    <property type="entry name" value="NADH4_N"/>
</dbReference>
<feature type="transmembrane region" description="Helical" evidence="17">
    <location>
        <begin position="333"/>
        <end position="352"/>
    </location>
</feature>
<dbReference type="GO" id="GO:0003954">
    <property type="term" value="F:NADH dehydrogenase activity"/>
    <property type="evidence" value="ECO:0007669"/>
    <property type="project" value="TreeGrafter"/>
</dbReference>
<dbReference type="GO" id="GO:0042773">
    <property type="term" value="P:ATP synthesis coupled electron transport"/>
    <property type="evidence" value="ECO:0007669"/>
    <property type="project" value="InterPro"/>
</dbReference>